<sequence>MMQMNSDTPLYRTPWGMAQPRYKVPSKVVSIPVHFVGSERSRSDSAIRIQKVVRGFMVRKIMRKIAAIKVELEQIESKVHAPETVELMRKEQRERVRVSETIMNLLLRLDSVRVFHYFPLRDCRKSLIKKAIALQELVDQMVGSSEQDQPQTTQAQDEGVKMEALENDGEGEESVATSSVEENCLVKEEEHEEIMEAEEGKCVGEESLVEEVGENCLEKEEEGQEEGMKMEPLRKEEMVEIEEKGKEEGEGGLVEDNCLVKEEKEDIKGGRREECDGNTELLEKMMEDNEKMMEMMTQLFQRNEMQTKLLCSLTHRVEQLERAFTCDKLRRKKRRNANASHKQTDRKNGSI</sequence>
<dbReference type="PANTHER" id="PTHR33322:SF4">
    <property type="entry name" value="BAG DOMAIN CONTAINING PROTEIN, EXPRESSED"/>
    <property type="match status" value="1"/>
</dbReference>
<proteinExistence type="predicted"/>
<dbReference type="Pfam" id="PF02179">
    <property type="entry name" value="BAG"/>
    <property type="match status" value="1"/>
</dbReference>
<evidence type="ECO:0000256" key="1">
    <source>
        <dbReference type="ARBA" id="ARBA00022860"/>
    </source>
</evidence>
<evidence type="ECO:0000256" key="3">
    <source>
        <dbReference type="SAM" id="MobiDB-lite"/>
    </source>
</evidence>
<name>A0AAN9QRN5_CANGL</name>
<reference evidence="5 6" key="1">
    <citation type="submission" date="2024-01" db="EMBL/GenBank/DDBJ databases">
        <title>The genomes of 5 underutilized Papilionoideae crops provide insights into root nodulation and disease resistanc.</title>
        <authorList>
            <person name="Jiang F."/>
        </authorList>
    </citation>
    <scope>NUCLEOTIDE SEQUENCE [LARGE SCALE GENOMIC DNA]</scope>
    <source>
        <strain evidence="5">LVBAO_FW01</strain>
        <tissue evidence="5">Leaves</tissue>
    </source>
</reference>
<dbReference type="GO" id="GO:0006457">
    <property type="term" value="P:protein folding"/>
    <property type="evidence" value="ECO:0007669"/>
    <property type="project" value="TreeGrafter"/>
</dbReference>
<evidence type="ECO:0000313" key="6">
    <source>
        <dbReference type="Proteomes" id="UP001367508"/>
    </source>
</evidence>
<dbReference type="GO" id="GO:0051087">
    <property type="term" value="F:protein-folding chaperone binding"/>
    <property type="evidence" value="ECO:0007669"/>
    <property type="project" value="InterPro"/>
</dbReference>
<accession>A0AAN9QRN5</accession>
<keyword evidence="6" id="KW-1185">Reference proteome</keyword>
<evidence type="ECO:0000313" key="5">
    <source>
        <dbReference type="EMBL" id="KAK7340833.1"/>
    </source>
</evidence>
<protein>
    <recommendedName>
        <fullName evidence="4">BAG domain-containing protein</fullName>
    </recommendedName>
</protein>
<dbReference type="GO" id="GO:0009506">
    <property type="term" value="C:plasmodesma"/>
    <property type="evidence" value="ECO:0007669"/>
    <property type="project" value="TreeGrafter"/>
</dbReference>
<keyword evidence="2" id="KW-0143">Chaperone</keyword>
<dbReference type="PANTHER" id="PTHR33322">
    <property type="entry name" value="BAG DOMAIN CONTAINING PROTEIN, EXPRESSED"/>
    <property type="match status" value="1"/>
</dbReference>
<evidence type="ECO:0000259" key="4">
    <source>
        <dbReference type="PROSITE" id="PS51035"/>
    </source>
</evidence>
<comment type="caution">
    <text evidence="5">The sequence shown here is derived from an EMBL/GenBank/DDBJ whole genome shotgun (WGS) entry which is preliminary data.</text>
</comment>
<dbReference type="EMBL" id="JAYMYQ010000004">
    <property type="protein sequence ID" value="KAK7340833.1"/>
    <property type="molecule type" value="Genomic_DNA"/>
</dbReference>
<dbReference type="InterPro" id="IPR040400">
    <property type="entry name" value="BAG5/6/7/8"/>
</dbReference>
<dbReference type="PROSITE" id="PS50096">
    <property type="entry name" value="IQ"/>
    <property type="match status" value="1"/>
</dbReference>
<feature type="region of interest" description="Disordered" evidence="3">
    <location>
        <begin position="328"/>
        <end position="351"/>
    </location>
</feature>
<dbReference type="SUPFAM" id="SSF63491">
    <property type="entry name" value="BAG domain"/>
    <property type="match status" value="1"/>
</dbReference>
<feature type="domain" description="BAG" evidence="4">
    <location>
        <begin position="64"/>
        <end position="142"/>
    </location>
</feature>
<keyword evidence="1" id="KW-0112">Calmodulin-binding</keyword>
<feature type="compositionally biased region" description="Basic and acidic residues" evidence="3">
    <location>
        <begin position="342"/>
        <end position="351"/>
    </location>
</feature>
<dbReference type="Proteomes" id="UP001367508">
    <property type="component" value="Unassembled WGS sequence"/>
</dbReference>
<dbReference type="InterPro" id="IPR000048">
    <property type="entry name" value="IQ_motif_EF-hand-BS"/>
</dbReference>
<gene>
    <name evidence="5" type="ORF">VNO77_21547</name>
</gene>
<organism evidence="5 6">
    <name type="scientific">Canavalia gladiata</name>
    <name type="common">Sword bean</name>
    <name type="synonym">Dolichos gladiatus</name>
    <dbReference type="NCBI Taxonomy" id="3824"/>
    <lineage>
        <taxon>Eukaryota</taxon>
        <taxon>Viridiplantae</taxon>
        <taxon>Streptophyta</taxon>
        <taxon>Embryophyta</taxon>
        <taxon>Tracheophyta</taxon>
        <taxon>Spermatophyta</taxon>
        <taxon>Magnoliopsida</taxon>
        <taxon>eudicotyledons</taxon>
        <taxon>Gunneridae</taxon>
        <taxon>Pentapetalae</taxon>
        <taxon>rosids</taxon>
        <taxon>fabids</taxon>
        <taxon>Fabales</taxon>
        <taxon>Fabaceae</taxon>
        <taxon>Papilionoideae</taxon>
        <taxon>50 kb inversion clade</taxon>
        <taxon>NPAAA clade</taxon>
        <taxon>indigoferoid/millettioid clade</taxon>
        <taxon>Phaseoleae</taxon>
        <taxon>Canavalia</taxon>
    </lineage>
</organism>
<dbReference type="SMART" id="SM00264">
    <property type="entry name" value="BAG"/>
    <property type="match status" value="1"/>
</dbReference>
<dbReference type="Pfam" id="PF00612">
    <property type="entry name" value="IQ"/>
    <property type="match status" value="1"/>
</dbReference>
<dbReference type="Gene3D" id="1.20.58.120">
    <property type="entry name" value="BAG domain"/>
    <property type="match status" value="1"/>
</dbReference>
<evidence type="ECO:0000256" key="2">
    <source>
        <dbReference type="ARBA" id="ARBA00023186"/>
    </source>
</evidence>
<dbReference type="AlphaFoldDB" id="A0AAN9QRN5"/>
<dbReference type="InterPro" id="IPR036533">
    <property type="entry name" value="BAG_dom_sf"/>
</dbReference>
<dbReference type="InterPro" id="IPR003103">
    <property type="entry name" value="BAG_domain"/>
</dbReference>
<dbReference type="GO" id="GO:0005516">
    <property type="term" value="F:calmodulin binding"/>
    <property type="evidence" value="ECO:0007669"/>
    <property type="project" value="UniProtKB-KW"/>
</dbReference>
<dbReference type="PROSITE" id="PS51035">
    <property type="entry name" value="BAG"/>
    <property type="match status" value="1"/>
</dbReference>